<keyword evidence="3" id="KW-0479">Metal-binding</keyword>
<evidence type="ECO:0000256" key="3">
    <source>
        <dbReference type="PIRSR" id="PIRSR603782-1"/>
    </source>
</evidence>
<proteinExistence type="inferred from homology"/>
<dbReference type="InterPro" id="IPR036249">
    <property type="entry name" value="Thioredoxin-like_sf"/>
</dbReference>
<dbReference type="CDD" id="cd02968">
    <property type="entry name" value="SCO"/>
    <property type="match status" value="1"/>
</dbReference>
<comment type="similarity">
    <text evidence="1">Belongs to the SCO1/2 family.</text>
</comment>
<dbReference type="eggNOG" id="COG1999">
    <property type="taxonomic scope" value="Bacteria"/>
</dbReference>
<protein>
    <submittedName>
        <fullName evidence="6">Electron transport protein SCO1/SenC</fullName>
    </submittedName>
</protein>
<dbReference type="EMBL" id="CP002191">
    <property type="protein sequence ID" value="AFD26034.1"/>
    <property type="molecule type" value="Genomic_DNA"/>
</dbReference>
<keyword evidence="4" id="KW-1015">Disulfide bond</keyword>
<feature type="binding site" evidence="3">
    <location>
        <position position="72"/>
    </location>
    <ligand>
        <name>Cu cation</name>
        <dbReference type="ChEBI" id="CHEBI:23378"/>
    </ligand>
</feature>
<feature type="domain" description="Thioredoxin" evidence="5">
    <location>
        <begin position="30"/>
        <end position="194"/>
    </location>
</feature>
<dbReference type="Gene3D" id="3.40.30.10">
    <property type="entry name" value="Glutaredoxin"/>
    <property type="match status" value="1"/>
</dbReference>
<dbReference type="GO" id="GO:0046872">
    <property type="term" value="F:metal ion binding"/>
    <property type="evidence" value="ECO:0007669"/>
    <property type="project" value="UniProtKB-KW"/>
</dbReference>
<evidence type="ECO:0000259" key="5">
    <source>
        <dbReference type="PROSITE" id="PS51352"/>
    </source>
</evidence>
<dbReference type="Pfam" id="PF02630">
    <property type="entry name" value="SCO1-SenC"/>
    <property type="match status" value="1"/>
</dbReference>
<evidence type="ECO:0000313" key="7">
    <source>
        <dbReference type="Proteomes" id="UP000007575"/>
    </source>
</evidence>
<dbReference type="HOGENOM" id="CLU_050131_3_0_0"/>
<dbReference type="RefSeq" id="WP_014685517.1">
    <property type="nucleotide sequence ID" value="NC_017790.1"/>
</dbReference>
<dbReference type="PANTHER" id="PTHR12151">
    <property type="entry name" value="ELECTRON TRANSPORT PROTIN SCO1/SENC FAMILY MEMBER"/>
    <property type="match status" value="1"/>
</dbReference>
<organism evidence="6 7">
    <name type="scientific">Deinococcus gobiensis (strain DSM 21396 / JCM 16679 / CGMCC 1.7299 / I-0)</name>
    <dbReference type="NCBI Taxonomy" id="745776"/>
    <lineage>
        <taxon>Bacteria</taxon>
        <taxon>Thermotogati</taxon>
        <taxon>Deinococcota</taxon>
        <taxon>Deinococci</taxon>
        <taxon>Deinococcales</taxon>
        <taxon>Deinococcaceae</taxon>
        <taxon>Deinococcus</taxon>
    </lineage>
</organism>
<dbReference type="InterPro" id="IPR013766">
    <property type="entry name" value="Thioredoxin_domain"/>
</dbReference>
<accession>H8GYA6</accession>
<evidence type="ECO:0000256" key="2">
    <source>
        <dbReference type="ARBA" id="ARBA00023008"/>
    </source>
</evidence>
<name>H8GYA6_DEIGI</name>
<dbReference type="PROSITE" id="PS51352">
    <property type="entry name" value="THIOREDOXIN_2"/>
    <property type="match status" value="1"/>
</dbReference>
<dbReference type="Proteomes" id="UP000007575">
    <property type="component" value="Chromosome"/>
</dbReference>
<evidence type="ECO:0000256" key="1">
    <source>
        <dbReference type="ARBA" id="ARBA00010996"/>
    </source>
</evidence>
<feature type="binding site" evidence="3">
    <location>
        <position position="157"/>
    </location>
    <ligand>
        <name>Cu cation</name>
        <dbReference type="ChEBI" id="CHEBI:23378"/>
    </ligand>
</feature>
<keyword evidence="7" id="KW-1185">Reference proteome</keyword>
<sequence>MAAGAVALLLGGVWGYTRLKNPYPFFGTAYDARPAATTFAGTDQDDRAFAFAPDGKTTTALFFGFTHCPNICPLSLSYLTKVRQSLPEAERANFRVMMVSVDPARDTPARLREYANFFGKATAVNVPEPQLAGVARAYGVGYEKADVKSPSDYQINHTTASYLIDRNGRLRVLWDYTQLPQVDRVAADVRYVMANPAP</sequence>
<dbReference type="STRING" id="745776.DGo_CA2107"/>
<dbReference type="PANTHER" id="PTHR12151:SF25">
    <property type="entry name" value="LINALOOL DEHYDRATASE_ISOMERASE DOMAIN-CONTAINING PROTEIN"/>
    <property type="match status" value="1"/>
</dbReference>
<evidence type="ECO:0000256" key="4">
    <source>
        <dbReference type="PIRSR" id="PIRSR603782-2"/>
    </source>
</evidence>
<reference evidence="6 7" key="1">
    <citation type="journal article" date="2012" name="PLoS ONE">
        <title>Genome sequence and transcriptome analysis of the radioresistant bacterium Deinococcus gobiensis: insights into the extreme environmental adaptations.</title>
        <authorList>
            <person name="Yuan M."/>
            <person name="Chen M."/>
            <person name="Zhang W."/>
            <person name="Lu W."/>
            <person name="Wang J."/>
            <person name="Yang M."/>
            <person name="Zhao P."/>
            <person name="Tang R."/>
            <person name="Li X."/>
            <person name="Hao Y."/>
            <person name="Zhou Z."/>
            <person name="Zhan Y."/>
            <person name="Yu H."/>
            <person name="Teng C."/>
            <person name="Yan Y."/>
            <person name="Ping S."/>
            <person name="Wang Y."/>
            <person name="Lin M."/>
        </authorList>
    </citation>
    <scope>NUCLEOTIDE SEQUENCE [LARGE SCALE GENOMIC DNA]</scope>
    <source>
        <strain evidence="6 7">I-0</strain>
    </source>
</reference>
<keyword evidence="2 3" id="KW-0186">Copper</keyword>
<dbReference type="AlphaFoldDB" id="H8GYA6"/>
<gene>
    <name evidence="6" type="ordered locus">DGo_CA2107</name>
</gene>
<feature type="disulfide bond" description="Redox-active" evidence="4">
    <location>
        <begin position="68"/>
        <end position="72"/>
    </location>
</feature>
<evidence type="ECO:0000313" key="6">
    <source>
        <dbReference type="EMBL" id="AFD26034.1"/>
    </source>
</evidence>
<dbReference type="InterPro" id="IPR003782">
    <property type="entry name" value="SCO1/SenC"/>
</dbReference>
<dbReference type="SUPFAM" id="SSF52833">
    <property type="entry name" value="Thioredoxin-like"/>
    <property type="match status" value="1"/>
</dbReference>
<feature type="binding site" evidence="3">
    <location>
        <position position="68"/>
    </location>
    <ligand>
        <name>Cu cation</name>
        <dbReference type="ChEBI" id="CHEBI:23378"/>
    </ligand>
</feature>
<dbReference type="KEGG" id="dgo:DGo_CA2107"/>
<dbReference type="PATRIC" id="fig|745776.4.peg.2163"/>